<gene>
    <name evidence="2" type="ordered locus">AMF_029</name>
</gene>
<proteinExistence type="predicted"/>
<keyword evidence="1" id="KW-1133">Transmembrane helix</keyword>
<evidence type="ECO:0000313" key="3">
    <source>
        <dbReference type="Proteomes" id="UP000007307"/>
    </source>
</evidence>
<evidence type="ECO:0008006" key="4">
    <source>
        <dbReference type="Google" id="ProtNLM"/>
    </source>
</evidence>
<feature type="transmembrane region" description="Helical" evidence="1">
    <location>
        <begin position="59"/>
        <end position="76"/>
    </location>
</feature>
<dbReference type="KEGG" id="amf:AMF_029"/>
<keyword evidence="1" id="KW-0812">Transmembrane</keyword>
<keyword evidence="1" id="KW-0472">Membrane</keyword>
<dbReference type="EMBL" id="CP001079">
    <property type="protein sequence ID" value="ACM48927.1"/>
    <property type="molecule type" value="Genomic_DNA"/>
</dbReference>
<dbReference type="InterPro" id="IPR024399">
    <property type="entry name" value="DUF2628"/>
</dbReference>
<accession>B9KHG5</accession>
<reference evidence="2 3" key="1">
    <citation type="journal article" date="2009" name="BMC Genomics">
        <title>Conservation in the face of diversity: multistrain analysis of an intracellular bacterium.</title>
        <authorList>
            <person name="Dark M.J."/>
            <person name="Herndon D.R."/>
            <person name="Kappmeyer L.S."/>
            <person name="Gonzales M.P."/>
            <person name="Nordeen E."/>
            <person name="Palmer G.H."/>
            <person name="Knowles D.P. Jr."/>
            <person name="Brayton K.A."/>
        </authorList>
    </citation>
    <scope>NUCLEOTIDE SEQUENCE [LARGE SCALE GENOMIC DNA]</scope>
    <source>
        <strain evidence="2 3">Florida</strain>
    </source>
</reference>
<feature type="transmembrane region" description="Helical" evidence="1">
    <location>
        <begin position="7"/>
        <end position="30"/>
    </location>
</feature>
<evidence type="ECO:0000313" key="2">
    <source>
        <dbReference type="EMBL" id="ACM48927.1"/>
    </source>
</evidence>
<dbReference type="AlphaFoldDB" id="B9KHG5"/>
<evidence type="ECO:0000256" key="1">
    <source>
        <dbReference type="SAM" id="Phobius"/>
    </source>
</evidence>
<sequence length="146" mass="16691">MFTEEGFLFRMVTPVVLVIRVHFFCVYTHGGSGCVKFVRDGFSFLAFIFVFFYAAYKRLWALTCILVAASCIAYVAYHERLIGLPCYIMLEFTIKLYAGLSYPDWLRMKLRRTKHAISATVLAHNALHARLRFMEQAANKTPGGTS</sequence>
<organism evidence="2 3">
    <name type="scientific">Anaplasma marginale (strain Florida)</name>
    <dbReference type="NCBI Taxonomy" id="320483"/>
    <lineage>
        <taxon>Bacteria</taxon>
        <taxon>Pseudomonadati</taxon>
        <taxon>Pseudomonadota</taxon>
        <taxon>Alphaproteobacteria</taxon>
        <taxon>Rickettsiales</taxon>
        <taxon>Anaplasmataceae</taxon>
        <taxon>Anaplasma</taxon>
    </lineage>
</organism>
<keyword evidence="3" id="KW-1185">Reference proteome</keyword>
<dbReference type="HOGENOM" id="CLU_155693_0_0_5"/>
<feature type="transmembrane region" description="Helical" evidence="1">
    <location>
        <begin position="82"/>
        <end position="102"/>
    </location>
</feature>
<dbReference type="Proteomes" id="UP000007307">
    <property type="component" value="Chromosome"/>
</dbReference>
<dbReference type="Pfam" id="PF10947">
    <property type="entry name" value="DUF2628"/>
    <property type="match status" value="1"/>
</dbReference>
<name>B9KHG5_ANAMF</name>
<feature type="transmembrane region" description="Helical" evidence="1">
    <location>
        <begin position="36"/>
        <end position="54"/>
    </location>
</feature>
<protein>
    <recommendedName>
        <fullName evidence="4">DUF2628 domain-containing protein</fullName>
    </recommendedName>
</protein>